<dbReference type="Gene3D" id="3.40.50.920">
    <property type="match status" value="1"/>
</dbReference>
<dbReference type="InterPro" id="IPR022367">
    <property type="entry name" value="2-oxoacid/accept_OxRdtase_asu"/>
</dbReference>
<evidence type="ECO:0000313" key="4">
    <source>
        <dbReference type="EMBL" id="PWJ95495.1"/>
    </source>
</evidence>
<organism evidence="4 5">
    <name type="scientific">Oceanotoga teriensis</name>
    <dbReference type="NCBI Taxonomy" id="515440"/>
    <lineage>
        <taxon>Bacteria</taxon>
        <taxon>Thermotogati</taxon>
        <taxon>Thermotogota</taxon>
        <taxon>Thermotogae</taxon>
        <taxon>Petrotogales</taxon>
        <taxon>Petrotogaceae</taxon>
        <taxon>Oceanotoga</taxon>
    </lineage>
</organism>
<protein>
    <submittedName>
        <fullName evidence="4">2-oxoglutarate ferredoxin oxidoreductase subunit alpha</fullName>
    </submittedName>
</protein>
<dbReference type="Pfam" id="PF01558">
    <property type="entry name" value="POR"/>
    <property type="match status" value="1"/>
</dbReference>
<dbReference type="CDD" id="cd07034">
    <property type="entry name" value="TPP_PYR_PFOR_IOR-alpha_like"/>
    <property type="match status" value="1"/>
</dbReference>
<dbReference type="InterPro" id="IPR009014">
    <property type="entry name" value="Transketo_C/PFOR_II"/>
</dbReference>
<dbReference type="InterPro" id="IPR002880">
    <property type="entry name" value="Pyrv_Fd/Flavodoxin_OxRdtase_N"/>
</dbReference>
<evidence type="ECO:0000259" key="2">
    <source>
        <dbReference type="Pfam" id="PF01558"/>
    </source>
</evidence>
<name>A0AA45C7T3_9BACT</name>
<reference evidence="4 5" key="1">
    <citation type="submission" date="2018-05" db="EMBL/GenBank/DDBJ databases">
        <title>Genomic Encyclopedia of Type Strains, Phase IV (KMG-IV): sequencing the most valuable type-strain genomes for metagenomic binning, comparative biology and taxonomic classification.</title>
        <authorList>
            <person name="Goeker M."/>
        </authorList>
    </citation>
    <scope>NUCLEOTIDE SEQUENCE [LARGE SCALE GENOMIC DNA]</scope>
    <source>
        <strain evidence="4 5">DSM 24906</strain>
    </source>
</reference>
<feature type="domain" description="Pyruvate/ketoisovalerate oxidoreductase catalytic" evidence="2">
    <location>
        <begin position="17"/>
        <end position="175"/>
    </location>
</feature>
<dbReference type="PANTHER" id="PTHR32154:SF20">
    <property type="entry name" value="2-OXOGLUTARATE OXIDOREDUCTASE SUBUNIT KORA"/>
    <property type="match status" value="1"/>
</dbReference>
<dbReference type="SUPFAM" id="SSF52922">
    <property type="entry name" value="TK C-terminal domain-like"/>
    <property type="match status" value="1"/>
</dbReference>
<dbReference type="GO" id="GO:0006979">
    <property type="term" value="P:response to oxidative stress"/>
    <property type="evidence" value="ECO:0007669"/>
    <property type="project" value="TreeGrafter"/>
</dbReference>
<dbReference type="InterPro" id="IPR019752">
    <property type="entry name" value="Pyrv/ketoisovalerate_OxRed_cat"/>
</dbReference>
<dbReference type="PANTHER" id="PTHR32154">
    <property type="entry name" value="PYRUVATE-FLAVODOXIN OXIDOREDUCTASE-RELATED"/>
    <property type="match status" value="1"/>
</dbReference>
<dbReference type="NCBIfam" id="TIGR03710">
    <property type="entry name" value="OAFO_sf"/>
    <property type="match status" value="1"/>
</dbReference>
<dbReference type="InterPro" id="IPR002869">
    <property type="entry name" value="Pyrv_flavodox_OxRed_cen"/>
</dbReference>
<dbReference type="InterPro" id="IPR050722">
    <property type="entry name" value="Pyruvate:ferred/Flavod_OxRd"/>
</dbReference>
<sequence length="568" mass="63650">MGKIFKDDVSIVLSGEAGQGIQTIEKILTKILKEEGFNVFATKEYMSRIRGGSNSTEIRVGSDTVRTHINKIDLLLPLTKKSVDHLENRIDTETIIIAEKETLNLDNKNLIDIPIFKIANEIGSKIYSNIVAVGFVLSLFGIEKEQLKKHMENYFAKKSKDIIQKNIQAIEKGYDEGKKLYSSEDLKIQIKNNEETKDNLLINGNDAVALGALAGGCDSIFSYPMTPGTGVLLSLANFSQKFDDILVEQAEDEIAAINMAIGGWYAGARSMVTTSGGGFSLMEEGVSLAGMLESPMVIHIAQRPGPATGLPTRTAQEDLNLALYSGHGEFPRIIYAPGNIEDAFFISQKAFNEADKYQVPVFLLTDQYFVDSYYNVKKFNLDNIKIEKYFIKTDKNYKRYKITENGISPRGIPNYGEGIVGVDSDEHDEYGHITEDLDIRIKMMDKRMGKLDLLKENAIMPEIIGSEDFKNLIISWGSNYNSVKEALKKSKIKNTSMLHFTQLYPLNNKVKDLLKKAEKIIVVENNATGQFANLLKLETNINIDNRILKYDGMPFSVEELIKKIEEII</sequence>
<dbReference type="RefSeq" id="WP_109604405.1">
    <property type="nucleotide sequence ID" value="NZ_QGGI01000005.1"/>
</dbReference>
<dbReference type="Gene3D" id="3.40.920.10">
    <property type="entry name" value="Pyruvate-ferredoxin oxidoreductase, PFOR, domain III"/>
    <property type="match status" value="1"/>
</dbReference>
<keyword evidence="1" id="KW-0560">Oxidoreductase</keyword>
<dbReference type="EMBL" id="QGGI01000005">
    <property type="protein sequence ID" value="PWJ95495.1"/>
    <property type="molecule type" value="Genomic_DNA"/>
</dbReference>
<evidence type="ECO:0000313" key="5">
    <source>
        <dbReference type="Proteomes" id="UP000245921"/>
    </source>
</evidence>
<comment type="caution">
    <text evidence="4">The sequence shown here is derived from an EMBL/GenBank/DDBJ whole genome shotgun (WGS) entry which is preliminary data.</text>
</comment>
<evidence type="ECO:0000259" key="3">
    <source>
        <dbReference type="Pfam" id="PF01855"/>
    </source>
</evidence>
<keyword evidence="5" id="KW-1185">Reference proteome</keyword>
<proteinExistence type="predicted"/>
<dbReference type="GO" id="GO:0016903">
    <property type="term" value="F:oxidoreductase activity, acting on the aldehyde or oxo group of donors"/>
    <property type="evidence" value="ECO:0007669"/>
    <property type="project" value="InterPro"/>
</dbReference>
<gene>
    <name evidence="4" type="ORF">C7380_105125</name>
</gene>
<dbReference type="InterPro" id="IPR029061">
    <property type="entry name" value="THDP-binding"/>
</dbReference>
<dbReference type="Proteomes" id="UP000245921">
    <property type="component" value="Unassembled WGS sequence"/>
</dbReference>
<dbReference type="Pfam" id="PF01855">
    <property type="entry name" value="POR_N"/>
    <property type="match status" value="1"/>
</dbReference>
<dbReference type="SUPFAM" id="SSF53323">
    <property type="entry name" value="Pyruvate-ferredoxin oxidoreductase, PFOR, domain III"/>
    <property type="match status" value="1"/>
</dbReference>
<feature type="domain" description="Pyruvate flavodoxin/ferredoxin oxidoreductase pyrimidine binding" evidence="3">
    <location>
        <begin position="211"/>
        <end position="445"/>
    </location>
</feature>
<evidence type="ECO:0000256" key="1">
    <source>
        <dbReference type="ARBA" id="ARBA00023002"/>
    </source>
</evidence>
<accession>A0AA45C7T3</accession>
<dbReference type="SUPFAM" id="SSF52518">
    <property type="entry name" value="Thiamin diphosphate-binding fold (THDP-binding)"/>
    <property type="match status" value="1"/>
</dbReference>
<dbReference type="FunFam" id="3.40.50.970:FF:000022">
    <property type="entry name" value="2-oxoglutarate ferredoxin oxidoreductase alpha subunit"/>
    <property type="match status" value="1"/>
</dbReference>
<dbReference type="Gene3D" id="3.40.50.970">
    <property type="match status" value="1"/>
</dbReference>
<dbReference type="AlphaFoldDB" id="A0AA45C7T3"/>